<feature type="transmembrane region" description="Helical" evidence="1">
    <location>
        <begin position="145"/>
        <end position="165"/>
    </location>
</feature>
<accession>A0ABS7GIZ9</accession>
<evidence type="ECO:0000313" key="2">
    <source>
        <dbReference type="EMBL" id="MBW8686443.1"/>
    </source>
</evidence>
<proteinExistence type="predicted"/>
<dbReference type="Pfam" id="PF14897">
    <property type="entry name" value="EpsG"/>
    <property type="match status" value="1"/>
</dbReference>
<feature type="transmembrane region" description="Helical" evidence="1">
    <location>
        <begin position="315"/>
        <end position="334"/>
    </location>
</feature>
<feature type="transmembrane region" description="Helical" evidence="1">
    <location>
        <begin position="201"/>
        <end position="222"/>
    </location>
</feature>
<keyword evidence="1" id="KW-0472">Membrane</keyword>
<keyword evidence="1" id="KW-0812">Transmembrane</keyword>
<feature type="transmembrane region" description="Helical" evidence="1">
    <location>
        <begin position="30"/>
        <end position="48"/>
    </location>
</feature>
<dbReference type="InterPro" id="IPR049458">
    <property type="entry name" value="EpsG-like"/>
</dbReference>
<dbReference type="RefSeq" id="WP_220251744.1">
    <property type="nucleotide sequence ID" value="NZ_JAICCF010000003.1"/>
</dbReference>
<protein>
    <submittedName>
        <fullName evidence="2">EpsG family protein</fullName>
    </submittedName>
</protein>
<keyword evidence="3" id="KW-1185">Reference proteome</keyword>
<dbReference type="EMBL" id="JAICCF010000003">
    <property type="protein sequence ID" value="MBW8686443.1"/>
    <property type="molecule type" value="Genomic_DNA"/>
</dbReference>
<keyword evidence="1" id="KW-1133">Transmembrane helix</keyword>
<sequence length="383" mass="45618">MAYVLVFLLFAVFGCYNLTEQYRQNKESQAFMYVIAFIVLVCFAGLRYHTGADWPNYEYHFNYILPKVHKFFEFKYTYFDPVAFEMGYVYLTSIVKSLGGEMTAVFFIAALLNIIGAFLLIRQFSPYPFVAMLGFYSYNYMQYNFAGVRQAVAFFFLALAVKYLYTRNFWKYTMFIILGYFFHSSIVVFVFLYFIPLQKETNIKLVLIALFLAFMMNVLFPINELIPIMSRLGLLPEFVNNKLLSYLHRDDYARARGFGIGFMLKFLILVVGIKYRHYLRENTPYFDFVFNLFCMYFFIWIITNSFEVLVARYSLYFQIFQDIILSYFLLVIPARKAMRLVFFAVLLVGVNFYFMSGLYKGKVKEEYNPYKNYLFHKWPVESN</sequence>
<reference evidence="2 3" key="1">
    <citation type="submission" date="2021-08" db="EMBL/GenBank/DDBJ databases">
        <title>The genome sequence of Chitinophaga sp. B61.</title>
        <authorList>
            <person name="Zhang X."/>
        </authorList>
    </citation>
    <scope>NUCLEOTIDE SEQUENCE [LARGE SCALE GENOMIC DNA]</scope>
    <source>
        <strain evidence="2 3">B61</strain>
    </source>
</reference>
<feature type="transmembrane region" description="Helical" evidence="1">
    <location>
        <begin position="340"/>
        <end position="359"/>
    </location>
</feature>
<feature type="transmembrane region" description="Helical" evidence="1">
    <location>
        <begin position="104"/>
        <end position="125"/>
    </location>
</feature>
<name>A0ABS7GIZ9_9BACT</name>
<organism evidence="2 3">
    <name type="scientific">Chitinophaga rhizophila</name>
    <dbReference type="NCBI Taxonomy" id="2866212"/>
    <lineage>
        <taxon>Bacteria</taxon>
        <taxon>Pseudomonadati</taxon>
        <taxon>Bacteroidota</taxon>
        <taxon>Chitinophagia</taxon>
        <taxon>Chitinophagales</taxon>
        <taxon>Chitinophagaceae</taxon>
        <taxon>Chitinophaga</taxon>
    </lineage>
</organism>
<dbReference type="Proteomes" id="UP000812961">
    <property type="component" value="Unassembled WGS sequence"/>
</dbReference>
<feature type="transmembrane region" description="Helical" evidence="1">
    <location>
        <begin position="255"/>
        <end position="273"/>
    </location>
</feature>
<feature type="transmembrane region" description="Helical" evidence="1">
    <location>
        <begin position="172"/>
        <end position="195"/>
    </location>
</feature>
<evidence type="ECO:0000313" key="3">
    <source>
        <dbReference type="Proteomes" id="UP000812961"/>
    </source>
</evidence>
<gene>
    <name evidence="2" type="ORF">K1Y79_19030</name>
</gene>
<feature type="transmembrane region" description="Helical" evidence="1">
    <location>
        <begin position="285"/>
        <end position="303"/>
    </location>
</feature>
<evidence type="ECO:0000256" key="1">
    <source>
        <dbReference type="SAM" id="Phobius"/>
    </source>
</evidence>
<comment type="caution">
    <text evidence="2">The sequence shown here is derived from an EMBL/GenBank/DDBJ whole genome shotgun (WGS) entry which is preliminary data.</text>
</comment>